<dbReference type="CDD" id="cd00641">
    <property type="entry name" value="GTP_cyclohydro2"/>
    <property type="match status" value="1"/>
</dbReference>
<dbReference type="InterPro" id="IPR036144">
    <property type="entry name" value="RibA-like_sf"/>
</dbReference>
<accession>A0A381RMT4</accession>
<keyword evidence="7" id="KW-0547">Nucleotide-binding</keyword>
<dbReference type="InterPro" id="IPR017945">
    <property type="entry name" value="DHBP_synth_RibB-like_a/b_dom"/>
</dbReference>
<comment type="pathway">
    <text evidence="2">Cofactor biosynthesis; riboflavin biosynthesis; 5-amino-6-(D-ribitylamino)uracil from GTP: step 1/4.</text>
</comment>
<dbReference type="Pfam" id="PF00925">
    <property type="entry name" value="GTP_cyclohydro2"/>
    <property type="match status" value="1"/>
</dbReference>
<evidence type="ECO:0000256" key="11">
    <source>
        <dbReference type="ARBA" id="ARBA00049295"/>
    </source>
</evidence>
<keyword evidence="6" id="KW-0479">Metal-binding</keyword>
<dbReference type="GO" id="GO:0005829">
    <property type="term" value="C:cytosol"/>
    <property type="evidence" value="ECO:0007669"/>
    <property type="project" value="TreeGrafter"/>
</dbReference>
<evidence type="ECO:0000256" key="10">
    <source>
        <dbReference type="ARBA" id="ARBA00023134"/>
    </source>
</evidence>
<dbReference type="HAMAP" id="MF_00179">
    <property type="entry name" value="RibA"/>
    <property type="match status" value="1"/>
</dbReference>
<evidence type="ECO:0000256" key="7">
    <source>
        <dbReference type="ARBA" id="ARBA00022741"/>
    </source>
</evidence>
<dbReference type="InterPro" id="IPR032677">
    <property type="entry name" value="GTP_cyclohydro_II"/>
</dbReference>
<dbReference type="NCBIfam" id="NF001591">
    <property type="entry name" value="PRK00393.1"/>
    <property type="match status" value="1"/>
</dbReference>
<comment type="cofactor">
    <cofactor evidence="1">
        <name>Zn(2+)</name>
        <dbReference type="ChEBI" id="CHEBI:29105"/>
    </cofactor>
</comment>
<evidence type="ECO:0000256" key="8">
    <source>
        <dbReference type="ARBA" id="ARBA00022801"/>
    </source>
</evidence>
<evidence type="ECO:0000256" key="4">
    <source>
        <dbReference type="ARBA" id="ARBA00012762"/>
    </source>
</evidence>
<dbReference type="PANTHER" id="PTHR21327:SF18">
    <property type="entry name" value="3,4-DIHYDROXY-2-BUTANONE 4-PHOSPHATE SYNTHASE"/>
    <property type="match status" value="1"/>
</dbReference>
<comment type="catalytic activity">
    <reaction evidence="11">
        <text>GTP + 4 H2O = 2,5-diamino-6-hydroxy-4-(5-phosphoribosylamino)-pyrimidine + formate + 2 phosphate + 3 H(+)</text>
        <dbReference type="Rhea" id="RHEA:23704"/>
        <dbReference type="ChEBI" id="CHEBI:15377"/>
        <dbReference type="ChEBI" id="CHEBI:15378"/>
        <dbReference type="ChEBI" id="CHEBI:15740"/>
        <dbReference type="ChEBI" id="CHEBI:37565"/>
        <dbReference type="ChEBI" id="CHEBI:43474"/>
        <dbReference type="ChEBI" id="CHEBI:58614"/>
        <dbReference type="EC" id="3.5.4.25"/>
    </reaction>
</comment>
<dbReference type="AlphaFoldDB" id="A0A381RMT4"/>
<dbReference type="InterPro" id="IPR000926">
    <property type="entry name" value="RibA"/>
</dbReference>
<dbReference type="EMBL" id="UINC01002125">
    <property type="protein sequence ID" value="SUZ93185.1"/>
    <property type="molecule type" value="Genomic_DNA"/>
</dbReference>
<evidence type="ECO:0000313" key="13">
    <source>
        <dbReference type="EMBL" id="SUZ93185.1"/>
    </source>
</evidence>
<evidence type="ECO:0000259" key="12">
    <source>
        <dbReference type="Pfam" id="PF00925"/>
    </source>
</evidence>
<evidence type="ECO:0000256" key="1">
    <source>
        <dbReference type="ARBA" id="ARBA00001947"/>
    </source>
</evidence>
<evidence type="ECO:0000256" key="5">
    <source>
        <dbReference type="ARBA" id="ARBA00022619"/>
    </source>
</evidence>
<dbReference type="UniPathway" id="UPA00275">
    <property type="reaction ID" value="UER00400"/>
</dbReference>
<evidence type="ECO:0000256" key="6">
    <source>
        <dbReference type="ARBA" id="ARBA00022723"/>
    </source>
</evidence>
<gene>
    <name evidence="13" type="ORF">METZ01_LOCUS46039</name>
</gene>
<dbReference type="SUPFAM" id="SSF142695">
    <property type="entry name" value="RibA-like"/>
    <property type="match status" value="1"/>
</dbReference>
<organism evidence="13">
    <name type="scientific">marine metagenome</name>
    <dbReference type="NCBI Taxonomy" id="408172"/>
    <lineage>
        <taxon>unclassified sequences</taxon>
        <taxon>metagenomes</taxon>
        <taxon>ecological metagenomes</taxon>
    </lineage>
</organism>
<protein>
    <recommendedName>
        <fullName evidence="4">GTP cyclohydrolase II</fullName>
        <ecNumber evidence="4">3.5.4.25</ecNumber>
    </recommendedName>
</protein>
<dbReference type="PANTHER" id="PTHR21327">
    <property type="entry name" value="GTP CYCLOHYDROLASE II-RELATED"/>
    <property type="match status" value="1"/>
</dbReference>
<dbReference type="GO" id="GO:0009231">
    <property type="term" value="P:riboflavin biosynthetic process"/>
    <property type="evidence" value="ECO:0007669"/>
    <property type="project" value="UniProtKB-UniPathway"/>
</dbReference>
<dbReference type="GO" id="GO:0003935">
    <property type="term" value="F:GTP cyclohydrolase II activity"/>
    <property type="evidence" value="ECO:0007669"/>
    <property type="project" value="UniProtKB-EC"/>
</dbReference>
<keyword evidence="8" id="KW-0378">Hydrolase</keyword>
<keyword evidence="10" id="KW-0342">GTP-binding</keyword>
<keyword evidence="9" id="KW-0862">Zinc</keyword>
<name>A0A381RMT4_9ZZZZ</name>
<dbReference type="EC" id="3.5.4.25" evidence="4"/>
<keyword evidence="5" id="KW-0686">Riboflavin biosynthesis</keyword>
<sequence>MHDAERGLFELGRGRPLLVTRPDGQESEPTLVATVEGLTLETLTQIQQFHNKPVRLVVTHHRAEVMGFTRAIDAACNPPTHQGDGGVSIGLTDAIRPDQILHLSSTRETYTTDSLDLRAASAPEAGGITLARLARLLPAIVSAPVDADKLPAVRTFLENGSILAATTAHIDAMTADSSVVLTHVSDGPVPLAEIEDTRFMLFREANGIFEHVAVLIGSREHWPDPVPVRIHSACFTGDLFGSLRCDCGEQFHGSLRHFAAHGGGVLLYLAQEGRGIGLGNKLRAYSLQQQNLDTVEADNTLGFDADERQFDAAVQMLQHLQIERVQLLTNNPNKVQAVRDGGIQVVDRQPIYGTLNDYNLSYVKTKATRSGHWLSELLSGAATGK</sequence>
<feature type="domain" description="GTP cyclohydrolase II" evidence="12">
    <location>
        <begin position="188"/>
        <end position="350"/>
    </location>
</feature>
<evidence type="ECO:0000256" key="9">
    <source>
        <dbReference type="ARBA" id="ARBA00022833"/>
    </source>
</evidence>
<reference evidence="13" key="1">
    <citation type="submission" date="2018-05" db="EMBL/GenBank/DDBJ databases">
        <authorList>
            <person name="Lanie J.A."/>
            <person name="Ng W.-L."/>
            <person name="Kazmierczak K.M."/>
            <person name="Andrzejewski T.M."/>
            <person name="Davidsen T.M."/>
            <person name="Wayne K.J."/>
            <person name="Tettelin H."/>
            <person name="Glass J.I."/>
            <person name="Rusch D."/>
            <person name="Podicherti R."/>
            <person name="Tsui H.-C.T."/>
            <person name="Winkler M.E."/>
        </authorList>
    </citation>
    <scope>NUCLEOTIDE SEQUENCE</scope>
</reference>
<evidence type="ECO:0000256" key="3">
    <source>
        <dbReference type="ARBA" id="ARBA00005520"/>
    </source>
</evidence>
<dbReference type="Gene3D" id="3.40.50.10990">
    <property type="entry name" value="GTP cyclohydrolase II"/>
    <property type="match status" value="1"/>
</dbReference>
<comment type="similarity">
    <text evidence="3">In the N-terminal section; belongs to the DHBP synthase family.</text>
</comment>
<dbReference type="GO" id="GO:0046872">
    <property type="term" value="F:metal ion binding"/>
    <property type="evidence" value="ECO:0007669"/>
    <property type="project" value="UniProtKB-KW"/>
</dbReference>
<dbReference type="SUPFAM" id="SSF55821">
    <property type="entry name" value="YrdC/RibB"/>
    <property type="match status" value="1"/>
</dbReference>
<dbReference type="GO" id="GO:0005525">
    <property type="term" value="F:GTP binding"/>
    <property type="evidence" value="ECO:0007669"/>
    <property type="project" value="UniProtKB-KW"/>
</dbReference>
<proteinExistence type="inferred from homology"/>
<evidence type="ECO:0000256" key="2">
    <source>
        <dbReference type="ARBA" id="ARBA00004853"/>
    </source>
</evidence>